<feature type="domain" description="HMA" evidence="9">
    <location>
        <begin position="54"/>
        <end position="121"/>
    </location>
</feature>
<dbReference type="InterPro" id="IPR051881">
    <property type="entry name" value="Copper_transport_ATOX1-like"/>
</dbReference>
<dbReference type="Gene3D" id="3.30.70.100">
    <property type="match status" value="1"/>
</dbReference>
<evidence type="ECO:0000256" key="7">
    <source>
        <dbReference type="ARBA" id="ARBA00038171"/>
    </source>
</evidence>
<name>A0A9Q5N7J2_SANBA</name>
<comment type="caution">
    <text evidence="10">The sequence shown here is derived from an EMBL/GenBank/DDBJ whole genome shotgun (WGS) entry which is preliminary data.</text>
</comment>
<dbReference type="EMBL" id="LNZH02000199">
    <property type="protein sequence ID" value="OCB86733.1"/>
    <property type="molecule type" value="Genomic_DNA"/>
</dbReference>
<proteinExistence type="inferred from homology"/>
<accession>A0A9Q5N7J2</accession>
<keyword evidence="1" id="KW-0813">Transport</keyword>
<keyword evidence="11" id="KW-1185">Reference proteome</keyword>
<comment type="similarity">
    <text evidence="7">Belongs to the ATX1 family.</text>
</comment>
<sequence>MSTIASVAGHGDLIIDAALDDGTKRTSISDVVPPDATVDSGSNSEESSSSTMAEHFYRYKVQMTCGGCSGAVTRVLTKAKESGAGVDSFVVSLENQSVEVRGPIDFDDLTARIEKTGKKILDKEEVIDEVPAAQVETTAQALAVA</sequence>
<evidence type="ECO:0000313" key="11">
    <source>
        <dbReference type="Proteomes" id="UP000757232"/>
    </source>
</evidence>
<dbReference type="InterPro" id="IPR006121">
    <property type="entry name" value="HMA_dom"/>
</dbReference>
<dbReference type="GO" id="GO:0006825">
    <property type="term" value="P:copper ion transport"/>
    <property type="evidence" value="ECO:0007669"/>
    <property type="project" value="UniProtKB-KW"/>
</dbReference>
<evidence type="ECO:0000256" key="6">
    <source>
        <dbReference type="ARBA" id="ARBA00023186"/>
    </source>
</evidence>
<keyword evidence="6" id="KW-0143">Chaperone</keyword>
<protein>
    <recommendedName>
        <fullName evidence="9">HMA domain-containing protein</fullName>
    </recommendedName>
</protein>
<feature type="compositionally biased region" description="Low complexity" evidence="8">
    <location>
        <begin position="40"/>
        <end position="50"/>
    </location>
</feature>
<dbReference type="InterPro" id="IPR036163">
    <property type="entry name" value="HMA_dom_sf"/>
</dbReference>
<dbReference type="PANTHER" id="PTHR46365:SF1">
    <property type="entry name" value="COPPER TRANSPORT PROTEIN ATOX1"/>
    <property type="match status" value="1"/>
</dbReference>
<dbReference type="SUPFAM" id="SSF55008">
    <property type="entry name" value="HMA, heavy metal-associated domain"/>
    <property type="match status" value="1"/>
</dbReference>
<evidence type="ECO:0000256" key="3">
    <source>
        <dbReference type="ARBA" id="ARBA00022796"/>
    </source>
</evidence>
<dbReference type="OrthoDB" id="689350at2759"/>
<feature type="region of interest" description="Disordered" evidence="8">
    <location>
        <begin position="25"/>
        <end position="51"/>
    </location>
</feature>
<evidence type="ECO:0000256" key="5">
    <source>
        <dbReference type="ARBA" id="ARBA00023065"/>
    </source>
</evidence>
<evidence type="ECO:0000313" key="10">
    <source>
        <dbReference type="EMBL" id="OCB86733.1"/>
    </source>
</evidence>
<gene>
    <name evidence="10" type="ORF">A7U60_g6192</name>
</gene>
<dbReference type="GO" id="GO:0046872">
    <property type="term" value="F:metal ion binding"/>
    <property type="evidence" value="ECO:0007669"/>
    <property type="project" value="UniProtKB-KW"/>
</dbReference>
<keyword evidence="3" id="KW-0187">Copper transport</keyword>
<dbReference type="GO" id="GO:0016531">
    <property type="term" value="F:copper chaperone activity"/>
    <property type="evidence" value="ECO:0007669"/>
    <property type="project" value="TreeGrafter"/>
</dbReference>
<dbReference type="Proteomes" id="UP000757232">
    <property type="component" value="Unassembled WGS sequence"/>
</dbReference>
<evidence type="ECO:0000259" key="9">
    <source>
        <dbReference type="PROSITE" id="PS50846"/>
    </source>
</evidence>
<dbReference type="PANTHER" id="PTHR46365">
    <property type="entry name" value="COPPER TRANSPORT PROTEIN ATOX1"/>
    <property type="match status" value="1"/>
</dbReference>
<dbReference type="GO" id="GO:0005829">
    <property type="term" value="C:cytosol"/>
    <property type="evidence" value="ECO:0007669"/>
    <property type="project" value="TreeGrafter"/>
</dbReference>
<dbReference type="Pfam" id="PF00403">
    <property type="entry name" value="HMA"/>
    <property type="match status" value="1"/>
</dbReference>
<keyword evidence="4" id="KW-0186">Copper</keyword>
<dbReference type="CDD" id="cd00371">
    <property type="entry name" value="HMA"/>
    <property type="match status" value="1"/>
</dbReference>
<keyword evidence="5" id="KW-0406">Ion transport</keyword>
<reference evidence="10" key="1">
    <citation type="submission" date="2016-06" db="EMBL/GenBank/DDBJ databases">
        <title>Draft Genome sequence of the fungus Inonotus baumii.</title>
        <authorList>
            <person name="Zhu H."/>
            <person name="Lin W."/>
        </authorList>
    </citation>
    <scope>NUCLEOTIDE SEQUENCE</scope>
    <source>
        <strain evidence="10">821</strain>
    </source>
</reference>
<dbReference type="PROSITE" id="PS50846">
    <property type="entry name" value="HMA_2"/>
    <property type="match status" value="1"/>
</dbReference>
<keyword evidence="2" id="KW-0479">Metal-binding</keyword>
<evidence type="ECO:0000256" key="2">
    <source>
        <dbReference type="ARBA" id="ARBA00022723"/>
    </source>
</evidence>
<organism evidence="10 11">
    <name type="scientific">Sanghuangporus baumii</name>
    <name type="common">Phellinus baumii</name>
    <dbReference type="NCBI Taxonomy" id="108892"/>
    <lineage>
        <taxon>Eukaryota</taxon>
        <taxon>Fungi</taxon>
        <taxon>Dikarya</taxon>
        <taxon>Basidiomycota</taxon>
        <taxon>Agaricomycotina</taxon>
        <taxon>Agaricomycetes</taxon>
        <taxon>Hymenochaetales</taxon>
        <taxon>Hymenochaetaceae</taxon>
        <taxon>Sanghuangporus</taxon>
    </lineage>
</organism>
<dbReference type="AlphaFoldDB" id="A0A9Q5N7J2"/>
<evidence type="ECO:0000256" key="8">
    <source>
        <dbReference type="SAM" id="MobiDB-lite"/>
    </source>
</evidence>
<evidence type="ECO:0000256" key="4">
    <source>
        <dbReference type="ARBA" id="ARBA00023008"/>
    </source>
</evidence>
<evidence type="ECO:0000256" key="1">
    <source>
        <dbReference type="ARBA" id="ARBA00022448"/>
    </source>
</evidence>